<dbReference type="Proteomes" id="UP000748531">
    <property type="component" value="Unassembled WGS sequence"/>
</dbReference>
<comment type="caution">
    <text evidence="1">The sequence shown here is derived from an EMBL/GenBank/DDBJ whole genome shotgun (WGS) entry which is preliminary data.</text>
</comment>
<dbReference type="AlphaFoldDB" id="A0A8J4TCG4"/>
<evidence type="ECO:0000313" key="1">
    <source>
        <dbReference type="EMBL" id="KAF5402244.1"/>
    </source>
</evidence>
<keyword evidence="2" id="KW-1185">Reference proteome</keyword>
<dbReference type="OrthoDB" id="6269038at2759"/>
<protein>
    <submittedName>
        <fullName evidence="1">Uncharacterized protein</fullName>
    </submittedName>
</protein>
<sequence length="343" mass="40247">MPWLDRTGVVMNCWATWVYNVINRACMFGLRKENSMSFVLSARLLVVVVAFQATLTYSSVIVPDKLHNFDNSDESPRELGRFYYNPDQSEMNYNHANLQFPEMSQDLQSIPDLLQQKLYNIDWNNFFQKYNQLSPNYENEEIFTPDGYHLFTRPPSTQQLVKKIPEASVWANPIVSGDPNDLRKLRSYPNIFQIDRDAPTLSKGNRHRPDKSAEILRQVHRNTHFPEKYSLLHGKRNIQRRLPHYYTQPQDLNNFNNDLSSKLNMEDNFFRGGENSEEVNRKLKRLRALASLLTEAKIQRSSLNTIMSKYYPTNFAEQNVRTVYETCNFRMSFVVCKVYALIS</sequence>
<reference evidence="1" key="1">
    <citation type="submission" date="2019-05" db="EMBL/GenBank/DDBJ databases">
        <title>Annotation for the trematode Paragonimus heterotremus.</title>
        <authorList>
            <person name="Choi Y.-J."/>
        </authorList>
    </citation>
    <scope>NUCLEOTIDE SEQUENCE</scope>
    <source>
        <strain evidence="1">LC</strain>
    </source>
</reference>
<evidence type="ECO:0000313" key="2">
    <source>
        <dbReference type="Proteomes" id="UP000748531"/>
    </source>
</evidence>
<name>A0A8J4TCG4_9TREM</name>
<accession>A0A8J4TCG4</accession>
<gene>
    <name evidence="1" type="ORF">PHET_04048</name>
</gene>
<proteinExistence type="predicted"/>
<organism evidence="1 2">
    <name type="scientific">Paragonimus heterotremus</name>
    <dbReference type="NCBI Taxonomy" id="100268"/>
    <lineage>
        <taxon>Eukaryota</taxon>
        <taxon>Metazoa</taxon>
        <taxon>Spiralia</taxon>
        <taxon>Lophotrochozoa</taxon>
        <taxon>Platyhelminthes</taxon>
        <taxon>Trematoda</taxon>
        <taxon>Digenea</taxon>
        <taxon>Plagiorchiida</taxon>
        <taxon>Troglotremata</taxon>
        <taxon>Troglotrematidae</taxon>
        <taxon>Paragonimus</taxon>
    </lineage>
</organism>
<dbReference type="EMBL" id="LUCH01001934">
    <property type="protein sequence ID" value="KAF5402244.1"/>
    <property type="molecule type" value="Genomic_DNA"/>
</dbReference>